<reference evidence="2" key="1">
    <citation type="journal article" date="2023" name="Mol. Biol. Evol.">
        <title>Third-Generation Sequencing Reveals the Adaptive Role of the Epigenome in Three Deep-Sea Polychaetes.</title>
        <authorList>
            <person name="Perez M."/>
            <person name="Aroh O."/>
            <person name="Sun Y."/>
            <person name="Lan Y."/>
            <person name="Juniper S.K."/>
            <person name="Young C.R."/>
            <person name="Angers B."/>
            <person name="Qian P.Y."/>
        </authorList>
    </citation>
    <scope>NUCLEOTIDE SEQUENCE</scope>
    <source>
        <strain evidence="2">P08H-3</strain>
    </source>
</reference>
<evidence type="ECO:0000313" key="2">
    <source>
        <dbReference type="EMBL" id="KAK2169288.1"/>
    </source>
</evidence>
<dbReference type="InterPro" id="IPR005135">
    <property type="entry name" value="Endo/exonuclease/phosphatase"/>
</dbReference>
<proteinExistence type="predicted"/>
<gene>
    <name evidence="2" type="ORF">LSH36_11g02053</name>
</gene>
<evidence type="ECO:0000259" key="1">
    <source>
        <dbReference type="Pfam" id="PF14529"/>
    </source>
</evidence>
<dbReference type="Gene3D" id="3.60.10.10">
    <property type="entry name" value="Endonuclease/exonuclease/phosphatase"/>
    <property type="match status" value="1"/>
</dbReference>
<accession>A0AAD9KF14</accession>
<organism evidence="2 3">
    <name type="scientific">Paralvinella palmiformis</name>
    <dbReference type="NCBI Taxonomy" id="53620"/>
    <lineage>
        <taxon>Eukaryota</taxon>
        <taxon>Metazoa</taxon>
        <taxon>Spiralia</taxon>
        <taxon>Lophotrochozoa</taxon>
        <taxon>Annelida</taxon>
        <taxon>Polychaeta</taxon>
        <taxon>Sedentaria</taxon>
        <taxon>Canalipalpata</taxon>
        <taxon>Terebellida</taxon>
        <taxon>Terebelliformia</taxon>
        <taxon>Alvinellidae</taxon>
        <taxon>Paralvinella</taxon>
    </lineage>
</organism>
<protein>
    <recommendedName>
        <fullName evidence="1">Endonuclease/exonuclease/phosphatase domain-containing protein</fullName>
    </recommendedName>
</protein>
<dbReference type="GO" id="GO:0003824">
    <property type="term" value="F:catalytic activity"/>
    <property type="evidence" value="ECO:0007669"/>
    <property type="project" value="InterPro"/>
</dbReference>
<dbReference type="InterPro" id="IPR036691">
    <property type="entry name" value="Endo/exonu/phosph_ase_sf"/>
</dbReference>
<dbReference type="EMBL" id="JAODUP010000011">
    <property type="protein sequence ID" value="KAK2169288.1"/>
    <property type="molecule type" value="Genomic_DNA"/>
</dbReference>
<dbReference type="Proteomes" id="UP001208570">
    <property type="component" value="Unassembled WGS sequence"/>
</dbReference>
<evidence type="ECO:0000313" key="3">
    <source>
        <dbReference type="Proteomes" id="UP001208570"/>
    </source>
</evidence>
<keyword evidence="3" id="KW-1185">Reference proteome</keyword>
<comment type="caution">
    <text evidence="2">The sequence shown here is derived from an EMBL/GenBank/DDBJ whole genome shotgun (WGS) entry which is preliminary data.</text>
</comment>
<dbReference type="PANTHER" id="PTHR33395">
    <property type="entry name" value="TRANSCRIPTASE, PUTATIVE-RELATED-RELATED"/>
    <property type="match status" value="1"/>
</dbReference>
<dbReference type="PANTHER" id="PTHR33395:SF21">
    <property type="entry name" value="PERICARDIN"/>
    <property type="match status" value="1"/>
</dbReference>
<sequence>MIPPTVIAGDFNYPEIEWTTWSTTKSEEHHSQKFIDACRDAYLHQHTTQPTRHRHGQNESLFDLVFTNEEHMVLSIDYLPGLGISDHAVMIFNVHVYTPTTGQAQPKYRYHKGNYASMNDQLNDVDWSLMDILSMQEAWKFLHHLCSGYGTVHHKICANKGSPEKAFWRYCNSKLKNKLILGDTKNSEGAVVQGDKEKADLLNKYFASVYTQENIENLPSLDTKYDGPPLSKMNITAHTIRNKILKLNVNKAKGPDGLHPRVLRETAALISKPLCHLPEVTRQQLLAHELEDQQHNANTHEGQQNSRSNKKAGYKMRSVELQSTPGEKDLGVFVDDAVKFRDHVSYAVNKASRLLGLIRTTFSCIDEDTLPRLFTTLVRLHLEYGNIIWHPRYRIDKIKIEKIQRRATKLIPHLRRLSYEKRLQALKLPSLEFRRRRGDMIQVFKIMNGLDRLDPEIFFLRAGGRCIRGHKDKLLMRHSRLEIRKNVFSQRIVQDWNSLSE</sequence>
<dbReference type="AlphaFoldDB" id="A0AAD9KF14"/>
<dbReference type="SUPFAM" id="SSF56219">
    <property type="entry name" value="DNase I-like"/>
    <property type="match status" value="1"/>
</dbReference>
<dbReference type="Pfam" id="PF14529">
    <property type="entry name" value="Exo_endo_phos_2"/>
    <property type="match status" value="1"/>
</dbReference>
<feature type="domain" description="Endonuclease/exonuclease/phosphatase" evidence="1">
    <location>
        <begin position="4"/>
        <end position="90"/>
    </location>
</feature>
<dbReference type="PRINTS" id="PR01345">
    <property type="entry name" value="CERVTRCPTASE"/>
</dbReference>
<name>A0AAD9KF14_9ANNE</name>